<name>A0A9P1K0G8_9PROT</name>
<dbReference type="Proteomes" id="UP000007319">
    <property type="component" value="Plasmid AZOBR_p4"/>
</dbReference>
<evidence type="ECO:0000256" key="3">
    <source>
        <dbReference type="ARBA" id="ARBA00023100"/>
    </source>
</evidence>
<evidence type="ECO:0000313" key="10">
    <source>
        <dbReference type="Proteomes" id="UP000007319"/>
    </source>
</evidence>
<dbReference type="PROSITE" id="PS00398">
    <property type="entry name" value="RECOMBINASES_2"/>
    <property type="match status" value="1"/>
</dbReference>
<protein>
    <submittedName>
        <fullName evidence="9">DNA-invertase from bacteriophage</fullName>
    </submittedName>
</protein>
<dbReference type="InterPro" id="IPR006118">
    <property type="entry name" value="Recombinase_CS"/>
</dbReference>
<evidence type="ECO:0000256" key="6">
    <source>
        <dbReference type="PIRSR" id="PIRSR606118-50"/>
    </source>
</evidence>
<evidence type="ECO:0000256" key="2">
    <source>
        <dbReference type="ARBA" id="ARBA00022908"/>
    </source>
</evidence>
<dbReference type="GO" id="GO:0003677">
    <property type="term" value="F:DNA binding"/>
    <property type="evidence" value="ECO:0007669"/>
    <property type="project" value="UniProtKB-KW"/>
</dbReference>
<proteinExistence type="inferred from homology"/>
<dbReference type="SUPFAM" id="SSF53041">
    <property type="entry name" value="Resolvase-like"/>
    <property type="match status" value="1"/>
</dbReference>
<dbReference type="GO" id="GO:0000150">
    <property type="term" value="F:DNA strand exchange activity"/>
    <property type="evidence" value="ECO:0007669"/>
    <property type="project" value="UniProtKB-KW"/>
</dbReference>
<sequence length="186" mass="20503">MKLGYCRVSTDDQHLDAQRAALTAAGVERIYEEKESGGRWDRPVLHELLRSLRPGDEVLVVRLDRLSRSVRDTLTILERIGETGAGFRSLTEGIETVSPAGRMLTTMLAAFAEYERAILRQRTRDGLAAAKRRGSCLGRRPKLSAVQRQAVVQNVTAGTWTRAEAARIMDVDPATITRVMVSAVAA</sequence>
<keyword evidence="5" id="KW-0233">DNA recombination</keyword>
<dbReference type="PROSITE" id="PS51736">
    <property type="entry name" value="RECOMBINASES_3"/>
    <property type="match status" value="1"/>
</dbReference>
<dbReference type="RefSeq" id="WP_014199734.1">
    <property type="nucleotide sequence ID" value="NC_016596.1"/>
</dbReference>
<dbReference type="PANTHER" id="PTHR30461">
    <property type="entry name" value="DNA-INVERTASE FROM LAMBDOID PROPHAGE"/>
    <property type="match status" value="1"/>
</dbReference>
<keyword evidence="10" id="KW-1185">Reference proteome</keyword>
<dbReference type="Pfam" id="PF00239">
    <property type="entry name" value="Resolvase"/>
    <property type="match status" value="1"/>
</dbReference>
<keyword evidence="4" id="KW-0238">DNA-binding</keyword>
<organism evidence="9 10">
    <name type="scientific">Azospirillum baldaniorum</name>
    <dbReference type="NCBI Taxonomy" id="1064539"/>
    <lineage>
        <taxon>Bacteria</taxon>
        <taxon>Pseudomonadati</taxon>
        <taxon>Pseudomonadota</taxon>
        <taxon>Alphaproteobacteria</taxon>
        <taxon>Rhodospirillales</taxon>
        <taxon>Azospirillaceae</taxon>
        <taxon>Azospirillum</taxon>
    </lineage>
</organism>
<dbReference type="Gene3D" id="3.40.50.1390">
    <property type="entry name" value="Resolvase, N-terminal catalytic domain"/>
    <property type="match status" value="1"/>
</dbReference>
<dbReference type="InterPro" id="IPR050639">
    <property type="entry name" value="SSR_resolvase"/>
</dbReference>
<evidence type="ECO:0000313" key="9">
    <source>
        <dbReference type="EMBL" id="CCD03232.1"/>
    </source>
</evidence>
<dbReference type="FunFam" id="3.40.50.1390:FF:000001">
    <property type="entry name" value="DNA recombinase"/>
    <property type="match status" value="1"/>
</dbReference>
<feature type="active site" description="O-(5'-phospho-DNA)-serine intermediate" evidence="6 7">
    <location>
        <position position="9"/>
    </location>
</feature>
<dbReference type="AlphaFoldDB" id="A0A9P1K0G8"/>
<gene>
    <name evidence="9" type="ORF">AZOBR_p430011</name>
</gene>
<reference evidence="9 10" key="1">
    <citation type="journal article" date="2011" name="PLoS Genet.">
        <title>Azospirillum genomes reveal transition of bacteria from aquatic to terrestrial environments.</title>
        <authorList>
            <person name="Wisniewski-Dye F."/>
            <person name="Borziak K."/>
            <person name="Khalsa-Moyers G."/>
            <person name="Alexandre G."/>
            <person name="Sukharnikov L.O."/>
            <person name="Wuichet K."/>
            <person name="Hurst G.B."/>
            <person name="McDonald W.H."/>
            <person name="Robertson J.S."/>
            <person name="Barbe V."/>
            <person name="Calteau A."/>
            <person name="Rouy Z."/>
            <person name="Mangenot S."/>
            <person name="Prigent-Combaret C."/>
            <person name="Normand P."/>
            <person name="Boyer M."/>
            <person name="Siguier P."/>
            <person name="Dessaux Y."/>
            <person name="Elmerich C."/>
            <person name="Condemine G."/>
            <person name="Krishnen G."/>
            <person name="Kennedy I."/>
            <person name="Paterson A.H."/>
            <person name="Gonzalez V."/>
            <person name="Mavingui P."/>
            <person name="Zhulin I.B."/>
        </authorList>
    </citation>
    <scope>NUCLEOTIDE SEQUENCE [LARGE SCALE GENOMIC DNA]</scope>
    <source>
        <strain evidence="9 10">Sp245</strain>
    </source>
</reference>
<comment type="similarity">
    <text evidence="1">Belongs to the site-specific recombinase resolvase family.</text>
</comment>
<keyword evidence="2" id="KW-0229">DNA integration</keyword>
<evidence type="ECO:0000256" key="1">
    <source>
        <dbReference type="ARBA" id="ARBA00009913"/>
    </source>
</evidence>
<dbReference type="GO" id="GO:0015074">
    <property type="term" value="P:DNA integration"/>
    <property type="evidence" value="ECO:0007669"/>
    <property type="project" value="UniProtKB-KW"/>
</dbReference>
<keyword evidence="9" id="KW-0614">Plasmid</keyword>
<dbReference type="KEGG" id="abs:AZOBR_p430011"/>
<dbReference type="CDD" id="cd03768">
    <property type="entry name" value="SR_ResInv"/>
    <property type="match status" value="1"/>
</dbReference>
<dbReference type="SMART" id="SM00857">
    <property type="entry name" value="Resolvase"/>
    <property type="match status" value="1"/>
</dbReference>
<dbReference type="InterPro" id="IPR006119">
    <property type="entry name" value="Resolv_N"/>
</dbReference>
<dbReference type="EMBL" id="HE577331">
    <property type="protein sequence ID" value="CCD03232.1"/>
    <property type="molecule type" value="Genomic_DNA"/>
</dbReference>
<dbReference type="InterPro" id="IPR036162">
    <property type="entry name" value="Resolvase-like_N_sf"/>
</dbReference>
<geneLocation type="plasmid" evidence="9 10">
    <name>AZOBR_p4</name>
</geneLocation>
<accession>A0A9P1K0G8</accession>
<feature type="domain" description="Resolvase/invertase-type recombinase catalytic" evidence="8">
    <location>
        <begin position="1"/>
        <end position="134"/>
    </location>
</feature>
<dbReference type="PROSITE" id="PS00397">
    <property type="entry name" value="RECOMBINASES_1"/>
    <property type="match status" value="1"/>
</dbReference>
<evidence type="ECO:0000256" key="4">
    <source>
        <dbReference type="ARBA" id="ARBA00023125"/>
    </source>
</evidence>
<dbReference type="PANTHER" id="PTHR30461:SF2">
    <property type="entry name" value="SERINE RECOMBINASE PINE-RELATED"/>
    <property type="match status" value="1"/>
</dbReference>
<keyword evidence="3" id="KW-0230">DNA invertase</keyword>
<evidence type="ECO:0000259" key="8">
    <source>
        <dbReference type="PROSITE" id="PS51736"/>
    </source>
</evidence>
<evidence type="ECO:0000256" key="7">
    <source>
        <dbReference type="PROSITE-ProRule" id="PRU10137"/>
    </source>
</evidence>
<evidence type="ECO:0000256" key="5">
    <source>
        <dbReference type="ARBA" id="ARBA00023172"/>
    </source>
</evidence>